<dbReference type="PROSITE" id="PS51833">
    <property type="entry name" value="HDOD"/>
    <property type="match status" value="1"/>
</dbReference>
<dbReference type="InterPro" id="IPR013976">
    <property type="entry name" value="HDOD"/>
</dbReference>
<reference evidence="3" key="1">
    <citation type="submission" date="2016-06" db="EMBL/GenBank/DDBJ databases">
        <authorList>
            <person name="Rodrigo-Torres L."/>
            <person name="Arahal R.D."/>
            <person name="Lucena T."/>
        </authorList>
    </citation>
    <scope>NUCLEOTIDE SEQUENCE [LARGE SCALE GENOMIC DNA]</scope>
    <source>
        <strain evidence="3">CECT8203</strain>
    </source>
</reference>
<evidence type="ECO:0000313" key="3">
    <source>
        <dbReference type="Proteomes" id="UP000219336"/>
    </source>
</evidence>
<sequence length="307" mass="34532">MNHLSFYWLPDNQQLFIESLETEFAELVEQSINTGKISLPPISEVVLKIQKLCPLDSTGISDIANCLLEDPGLAAIVLKVANSVIFNRGNITCKDLNTAVSRLGILRVRDIVTAQSIELLKHSVNLTDECKDVLVQSAAVSRELAATMVLVTQSFQDHAPTSYQYLEQEKALLVGFLADIGLFCLVNEYHLYLERGNYLDSNLAMQIFHSRCPITSEQVLRTWGFDNDFIEVASNQPKTLERPEVSYLDIARIANHVLLYRKQDHEALEEHEVEINVDGAEVLYKLTTMSDQEFKAKTSEIIRSAGM</sequence>
<dbReference type="Gene3D" id="1.10.3210.10">
    <property type="entry name" value="Hypothetical protein af1432"/>
    <property type="match status" value="1"/>
</dbReference>
<dbReference type="Proteomes" id="UP000219336">
    <property type="component" value="Unassembled WGS sequence"/>
</dbReference>
<dbReference type="AlphaFoldDB" id="A0A240ERD2"/>
<evidence type="ECO:0000313" key="2">
    <source>
        <dbReference type="EMBL" id="SNX50879.1"/>
    </source>
</evidence>
<name>A0A240ERD2_9VIBR</name>
<organism evidence="2 3">
    <name type="scientific">Vibrio thalassae</name>
    <dbReference type="NCBI Taxonomy" id="1243014"/>
    <lineage>
        <taxon>Bacteria</taxon>
        <taxon>Pseudomonadati</taxon>
        <taxon>Pseudomonadota</taxon>
        <taxon>Gammaproteobacteria</taxon>
        <taxon>Vibrionales</taxon>
        <taxon>Vibrionaceae</taxon>
        <taxon>Vibrio</taxon>
    </lineage>
</organism>
<evidence type="ECO:0000259" key="1">
    <source>
        <dbReference type="PROSITE" id="PS51833"/>
    </source>
</evidence>
<dbReference type="InterPro" id="IPR052340">
    <property type="entry name" value="RNase_Y/CdgJ"/>
</dbReference>
<dbReference type="PANTHER" id="PTHR33525">
    <property type="match status" value="1"/>
</dbReference>
<dbReference type="RefSeq" id="WP_096995741.1">
    <property type="nucleotide sequence ID" value="NZ_JBHSII010000001.1"/>
</dbReference>
<accession>A0A240ERD2</accession>
<protein>
    <submittedName>
        <fullName evidence="2">HDOD domain protein</fullName>
    </submittedName>
</protein>
<keyword evidence="3" id="KW-1185">Reference proteome</keyword>
<dbReference type="OrthoDB" id="598113at2"/>
<proteinExistence type="predicted"/>
<dbReference type="Pfam" id="PF08668">
    <property type="entry name" value="HDOD"/>
    <property type="match status" value="1"/>
</dbReference>
<dbReference type="SUPFAM" id="SSF109604">
    <property type="entry name" value="HD-domain/PDEase-like"/>
    <property type="match status" value="1"/>
</dbReference>
<dbReference type="PANTHER" id="PTHR33525:SF3">
    <property type="entry name" value="RIBONUCLEASE Y"/>
    <property type="match status" value="1"/>
</dbReference>
<feature type="domain" description="HDOD" evidence="1">
    <location>
        <begin position="39"/>
        <end position="239"/>
    </location>
</feature>
<dbReference type="EMBL" id="OANU01000163">
    <property type="protein sequence ID" value="SNX50879.1"/>
    <property type="molecule type" value="Genomic_DNA"/>
</dbReference>
<gene>
    <name evidence="2" type="ORF">VTH8203_04553</name>
</gene>